<protein>
    <submittedName>
        <fullName evidence="7">ABC transporter permease</fullName>
    </submittedName>
</protein>
<evidence type="ECO:0000259" key="6">
    <source>
        <dbReference type="Pfam" id="PF12698"/>
    </source>
</evidence>
<keyword evidence="8" id="KW-1185">Reference proteome</keyword>
<accession>A0A7X1B5M3</accession>
<feature type="transmembrane region" description="Helical" evidence="5">
    <location>
        <begin position="182"/>
        <end position="208"/>
    </location>
</feature>
<dbReference type="AlphaFoldDB" id="A0A7X1B5M3"/>
<dbReference type="InterPro" id="IPR013525">
    <property type="entry name" value="ABC2_TM"/>
</dbReference>
<dbReference type="RefSeq" id="WP_185659941.1">
    <property type="nucleotide sequence ID" value="NZ_CAWPOO010000007.1"/>
</dbReference>
<feature type="transmembrane region" description="Helical" evidence="5">
    <location>
        <begin position="364"/>
        <end position="389"/>
    </location>
</feature>
<sequence length="398" mass="43370">MPNLAKIIFLKELKETLRDKRVILGVIVSPLLLTPCLMGAAMFFASKKAVDQQTATLEVGIYEETAFPELTEYIESNDSLAVTRYDSRERSMDALKAFESRAIVVIAPEAREVFLANGSAPVEIIYDQANENSGNAHGRLRGILNEFNREQIQQRLAASNLDESFVKPTELKSTNIADKSAMVGFALSMFLPYLVVMGAAFGGLNTAFDLCAGEKERGTMETLLVSPASRYEIVKGKLFTIFAVSLISAICSILGIVIALTFGGQILENIFGQSLQLSYLNLAALVIIVVPLALLSSSALLLVSTFARNPKEAQAYIFPFVAVFLFPAVISSIIGAESPLYTSLIPVLNIALSMKQLLGNAFDLTFFSLALVSSIAYAWASIRLVAAFFQRESILFRS</sequence>
<feature type="transmembrane region" description="Helical" evidence="5">
    <location>
        <begin position="21"/>
        <end position="45"/>
    </location>
</feature>
<dbReference type="Pfam" id="PF12698">
    <property type="entry name" value="ABC2_membrane_3"/>
    <property type="match status" value="1"/>
</dbReference>
<feature type="transmembrane region" description="Helical" evidence="5">
    <location>
        <begin position="238"/>
        <end position="262"/>
    </location>
</feature>
<dbReference type="Proteomes" id="UP000526501">
    <property type="component" value="Unassembled WGS sequence"/>
</dbReference>
<name>A0A7X1B5M3_9BACT</name>
<evidence type="ECO:0000256" key="2">
    <source>
        <dbReference type="ARBA" id="ARBA00022692"/>
    </source>
</evidence>
<gene>
    <name evidence="7" type="ORF">H5P27_08365</name>
</gene>
<evidence type="ECO:0000313" key="7">
    <source>
        <dbReference type="EMBL" id="MBC2606057.1"/>
    </source>
</evidence>
<keyword evidence="3 5" id="KW-1133">Transmembrane helix</keyword>
<dbReference type="GO" id="GO:0140359">
    <property type="term" value="F:ABC-type transporter activity"/>
    <property type="evidence" value="ECO:0007669"/>
    <property type="project" value="InterPro"/>
</dbReference>
<dbReference type="PANTHER" id="PTHR43471">
    <property type="entry name" value="ABC TRANSPORTER PERMEASE"/>
    <property type="match status" value="1"/>
</dbReference>
<dbReference type="EMBL" id="JACHVC010000007">
    <property type="protein sequence ID" value="MBC2606057.1"/>
    <property type="molecule type" value="Genomic_DNA"/>
</dbReference>
<keyword evidence="4 5" id="KW-0472">Membrane</keyword>
<evidence type="ECO:0000256" key="4">
    <source>
        <dbReference type="ARBA" id="ARBA00023136"/>
    </source>
</evidence>
<comment type="caution">
    <text evidence="7">The sequence shown here is derived from an EMBL/GenBank/DDBJ whole genome shotgun (WGS) entry which is preliminary data.</text>
</comment>
<evidence type="ECO:0000256" key="1">
    <source>
        <dbReference type="ARBA" id="ARBA00004141"/>
    </source>
</evidence>
<feature type="domain" description="ABC-2 type transporter transmembrane" evidence="6">
    <location>
        <begin position="32"/>
        <end position="380"/>
    </location>
</feature>
<dbReference type="PANTHER" id="PTHR43471:SF3">
    <property type="entry name" value="ABC TRANSPORTER PERMEASE PROTEIN NATB"/>
    <property type="match status" value="1"/>
</dbReference>
<proteinExistence type="predicted"/>
<reference evidence="7 8" key="1">
    <citation type="submission" date="2020-07" db="EMBL/GenBank/DDBJ databases">
        <authorList>
            <person name="Feng X."/>
        </authorList>
    </citation>
    <scope>NUCLEOTIDE SEQUENCE [LARGE SCALE GENOMIC DNA]</scope>
    <source>
        <strain evidence="7 8">JCM23202</strain>
    </source>
</reference>
<evidence type="ECO:0000256" key="5">
    <source>
        <dbReference type="SAM" id="Phobius"/>
    </source>
</evidence>
<feature type="transmembrane region" description="Helical" evidence="5">
    <location>
        <begin position="315"/>
        <end position="336"/>
    </location>
</feature>
<evidence type="ECO:0000313" key="8">
    <source>
        <dbReference type="Proteomes" id="UP000526501"/>
    </source>
</evidence>
<organism evidence="7 8">
    <name type="scientific">Pelagicoccus albus</name>
    <dbReference type="NCBI Taxonomy" id="415222"/>
    <lineage>
        <taxon>Bacteria</taxon>
        <taxon>Pseudomonadati</taxon>
        <taxon>Verrucomicrobiota</taxon>
        <taxon>Opitutia</taxon>
        <taxon>Puniceicoccales</taxon>
        <taxon>Pelagicoccaceae</taxon>
        <taxon>Pelagicoccus</taxon>
    </lineage>
</organism>
<dbReference type="GO" id="GO:0016020">
    <property type="term" value="C:membrane"/>
    <property type="evidence" value="ECO:0007669"/>
    <property type="project" value="UniProtKB-SubCell"/>
</dbReference>
<evidence type="ECO:0000256" key="3">
    <source>
        <dbReference type="ARBA" id="ARBA00022989"/>
    </source>
</evidence>
<feature type="transmembrane region" description="Helical" evidence="5">
    <location>
        <begin position="282"/>
        <end position="303"/>
    </location>
</feature>
<comment type="subcellular location">
    <subcellularLocation>
        <location evidence="1">Membrane</location>
        <topology evidence="1">Multi-pass membrane protein</topology>
    </subcellularLocation>
</comment>
<keyword evidence="2 5" id="KW-0812">Transmembrane</keyword>